<comment type="caution">
    <text evidence="6">The sequence shown here is derived from an EMBL/GenBank/DDBJ whole genome shotgun (WGS) entry which is preliminary data.</text>
</comment>
<reference evidence="6 7" key="1">
    <citation type="journal article" date="2023" name="G3 (Bethesda)">
        <title>A chromosome-length genome assembly and annotation of blackberry (Rubus argutus, cv. 'Hillquist').</title>
        <authorList>
            <person name="Bruna T."/>
            <person name="Aryal R."/>
            <person name="Dudchenko O."/>
            <person name="Sargent D.J."/>
            <person name="Mead D."/>
            <person name="Buti M."/>
            <person name="Cavallini A."/>
            <person name="Hytonen T."/>
            <person name="Andres J."/>
            <person name="Pham M."/>
            <person name="Weisz D."/>
            <person name="Mascagni F."/>
            <person name="Usai G."/>
            <person name="Natali L."/>
            <person name="Bassil N."/>
            <person name="Fernandez G.E."/>
            <person name="Lomsadze A."/>
            <person name="Armour M."/>
            <person name="Olukolu B."/>
            <person name="Poorten T."/>
            <person name="Britton C."/>
            <person name="Davik J."/>
            <person name="Ashrafi H."/>
            <person name="Aiden E.L."/>
            <person name="Borodovsky M."/>
            <person name="Worthington M."/>
        </authorList>
    </citation>
    <scope>NUCLEOTIDE SEQUENCE [LARGE SCALE GENOMIC DNA]</scope>
    <source>
        <strain evidence="6">PI 553951</strain>
    </source>
</reference>
<dbReference type="PROSITE" id="PS51375">
    <property type="entry name" value="PPR"/>
    <property type="match status" value="1"/>
</dbReference>
<dbReference type="Gene3D" id="1.25.40.10">
    <property type="entry name" value="Tetratricopeptide repeat domain"/>
    <property type="match status" value="1"/>
</dbReference>
<protein>
    <recommendedName>
        <fullName evidence="5">DYW domain-containing protein</fullName>
    </recommendedName>
</protein>
<evidence type="ECO:0000313" key="6">
    <source>
        <dbReference type="EMBL" id="KAK9944548.1"/>
    </source>
</evidence>
<sequence>MSYSTPVAIGNSMFPPNSNSKSRDSQNRREVISLLQKCKHYQITQIHAKIIRTGQDQDPFVVFELLRLCSNLNCIDYASKIFRHTRYPNVYLYTALIDGFVSSGYYFDGVRLYCQMVVQDKEEAYSFIKRMNMPPDHIMLTSLLSACKIHGNLELGERVVEMLVHCDNADSGTYVMLSNVYASSGRWKEAAQVRAEIKEAGTPKEPGCSLTEFDNEIHEFLLGDIRHPEKKISTQTKITKREIIMRDRHSFHHFENGACSCGDYW</sequence>
<dbReference type="GO" id="GO:0009451">
    <property type="term" value="P:RNA modification"/>
    <property type="evidence" value="ECO:0007669"/>
    <property type="project" value="InterPro"/>
</dbReference>
<gene>
    <name evidence="6" type="ORF">M0R45_010109</name>
</gene>
<accession>A0AAW1Y9F9</accession>
<dbReference type="AlphaFoldDB" id="A0AAW1Y9F9"/>
<dbReference type="InterPro" id="IPR046848">
    <property type="entry name" value="E_motif"/>
</dbReference>
<evidence type="ECO:0000256" key="4">
    <source>
        <dbReference type="SAM" id="MobiDB-lite"/>
    </source>
</evidence>
<dbReference type="InterPro" id="IPR046960">
    <property type="entry name" value="PPR_At4g14850-like_plant"/>
</dbReference>
<keyword evidence="2" id="KW-0677">Repeat</keyword>
<evidence type="ECO:0000256" key="1">
    <source>
        <dbReference type="ARBA" id="ARBA00006643"/>
    </source>
</evidence>
<organism evidence="6 7">
    <name type="scientific">Rubus argutus</name>
    <name type="common">Southern blackberry</name>
    <dbReference type="NCBI Taxonomy" id="59490"/>
    <lineage>
        <taxon>Eukaryota</taxon>
        <taxon>Viridiplantae</taxon>
        <taxon>Streptophyta</taxon>
        <taxon>Embryophyta</taxon>
        <taxon>Tracheophyta</taxon>
        <taxon>Spermatophyta</taxon>
        <taxon>Magnoliopsida</taxon>
        <taxon>eudicotyledons</taxon>
        <taxon>Gunneridae</taxon>
        <taxon>Pentapetalae</taxon>
        <taxon>rosids</taxon>
        <taxon>fabids</taxon>
        <taxon>Rosales</taxon>
        <taxon>Rosaceae</taxon>
        <taxon>Rosoideae</taxon>
        <taxon>Rosoideae incertae sedis</taxon>
        <taxon>Rubus</taxon>
    </lineage>
</organism>
<dbReference type="NCBIfam" id="TIGR00756">
    <property type="entry name" value="PPR"/>
    <property type="match status" value="1"/>
</dbReference>
<comment type="similarity">
    <text evidence="1">Belongs to the PPR family. PCMP-H subfamily.</text>
</comment>
<dbReference type="PANTHER" id="PTHR47926">
    <property type="entry name" value="PENTATRICOPEPTIDE REPEAT-CONTAINING PROTEIN"/>
    <property type="match status" value="1"/>
</dbReference>
<dbReference type="GO" id="GO:0003723">
    <property type="term" value="F:RNA binding"/>
    <property type="evidence" value="ECO:0007669"/>
    <property type="project" value="InterPro"/>
</dbReference>
<dbReference type="InterPro" id="IPR032867">
    <property type="entry name" value="DYW_dom"/>
</dbReference>
<dbReference type="PANTHER" id="PTHR47926:SF456">
    <property type="entry name" value="PENTATRICOPEPTIDE REPEAT-CONTAINING PROTEIN ELI1, CHLOROPLASTIC"/>
    <property type="match status" value="1"/>
</dbReference>
<name>A0AAW1Y9F9_RUBAR</name>
<keyword evidence="7" id="KW-1185">Reference proteome</keyword>
<dbReference type="GO" id="GO:0008270">
    <property type="term" value="F:zinc ion binding"/>
    <property type="evidence" value="ECO:0007669"/>
    <property type="project" value="InterPro"/>
</dbReference>
<feature type="repeat" description="PPR" evidence="3">
    <location>
        <begin position="170"/>
        <end position="204"/>
    </location>
</feature>
<dbReference type="Pfam" id="PF14432">
    <property type="entry name" value="DYW_deaminase"/>
    <property type="match status" value="1"/>
</dbReference>
<dbReference type="Proteomes" id="UP001457282">
    <property type="component" value="Unassembled WGS sequence"/>
</dbReference>
<dbReference type="Pfam" id="PF20431">
    <property type="entry name" value="E_motif"/>
    <property type="match status" value="1"/>
</dbReference>
<evidence type="ECO:0000259" key="5">
    <source>
        <dbReference type="Pfam" id="PF14432"/>
    </source>
</evidence>
<evidence type="ECO:0000256" key="2">
    <source>
        <dbReference type="ARBA" id="ARBA00022737"/>
    </source>
</evidence>
<dbReference type="Pfam" id="PF01535">
    <property type="entry name" value="PPR"/>
    <property type="match status" value="1"/>
</dbReference>
<dbReference type="InterPro" id="IPR011990">
    <property type="entry name" value="TPR-like_helical_dom_sf"/>
</dbReference>
<feature type="region of interest" description="Disordered" evidence="4">
    <location>
        <begin position="1"/>
        <end position="26"/>
    </location>
</feature>
<evidence type="ECO:0000256" key="3">
    <source>
        <dbReference type="PROSITE-ProRule" id="PRU00708"/>
    </source>
</evidence>
<feature type="domain" description="DYW" evidence="5">
    <location>
        <begin position="233"/>
        <end position="265"/>
    </location>
</feature>
<dbReference type="InterPro" id="IPR002885">
    <property type="entry name" value="PPR_rpt"/>
</dbReference>
<evidence type="ECO:0000313" key="7">
    <source>
        <dbReference type="Proteomes" id="UP001457282"/>
    </source>
</evidence>
<dbReference type="EMBL" id="JBEDUW010000002">
    <property type="protein sequence ID" value="KAK9944548.1"/>
    <property type="molecule type" value="Genomic_DNA"/>
</dbReference>
<proteinExistence type="inferred from homology"/>